<keyword evidence="2" id="KW-1003">Cell membrane</keyword>
<gene>
    <name evidence="8" type="ORF">Ga0609869_003175</name>
</gene>
<dbReference type="InterPro" id="IPR036259">
    <property type="entry name" value="MFS_trans_sf"/>
</dbReference>
<keyword evidence="9" id="KW-1185">Reference proteome</keyword>
<feature type="transmembrane region" description="Helical" evidence="6">
    <location>
        <begin position="204"/>
        <end position="227"/>
    </location>
</feature>
<comment type="caution">
    <text evidence="8">The sequence shown here is derived from an EMBL/GenBank/DDBJ whole genome shotgun (WGS) entry which is preliminary data.</text>
</comment>
<evidence type="ECO:0000256" key="3">
    <source>
        <dbReference type="ARBA" id="ARBA00022692"/>
    </source>
</evidence>
<evidence type="ECO:0000313" key="8">
    <source>
        <dbReference type="EMBL" id="MEX5729822.1"/>
    </source>
</evidence>
<protein>
    <submittedName>
        <fullName evidence="8">MFS family permease</fullName>
    </submittedName>
</protein>
<reference evidence="8 9" key="1">
    <citation type="submission" date="2024-06" db="EMBL/GenBank/DDBJ databases">
        <title>Genome of Rhodovulum iodosum, a marine photoferrotroph.</title>
        <authorList>
            <person name="Bianchini G."/>
            <person name="Nikeleit V."/>
            <person name="Kappler A."/>
            <person name="Bryce C."/>
            <person name="Sanchez-Baracaldo P."/>
        </authorList>
    </citation>
    <scope>NUCLEOTIDE SEQUENCE [LARGE SCALE GENOMIC DNA]</scope>
    <source>
        <strain evidence="8 9">UT/N1</strain>
    </source>
</reference>
<keyword evidence="4 6" id="KW-1133">Transmembrane helix</keyword>
<dbReference type="PROSITE" id="PS50850">
    <property type="entry name" value="MFS"/>
    <property type="match status" value="1"/>
</dbReference>
<dbReference type="Gene3D" id="1.20.1250.20">
    <property type="entry name" value="MFS general substrate transporter like domains"/>
    <property type="match status" value="1"/>
</dbReference>
<feature type="transmembrane region" description="Helical" evidence="6">
    <location>
        <begin position="296"/>
        <end position="316"/>
    </location>
</feature>
<comment type="subcellular location">
    <subcellularLocation>
        <location evidence="1">Cell membrane</location>
        <topology evidence="1">Multi-pass membrane protein</topology>
    </subcellularLocation>
</comment>
<evidence type="ECO:0000313" key="9">
    <source>
        <dbReference type="Proteomes" id="UP001560019"/>
    </source>
</evidence>
<feature type="transmembrane region" description="Helical" evidence="6">
    <location>
        <begin position="128"/>
        <end position="153"/>
    </location>
</feature>
<evidence type="ECO:0000256" key="6">
    <source>
        <dbReference type="SAM" id="Phobius"/>
    </source>
</evidence>
<feature type="transmembrane region" description="Helical" evidence="6">
    <location>
        <begin position="247"/>
        <end position="264"/>
    </location>
</feature>
<feature type="transmembrane region" description="Helical" evidence="6">
    <location>
        <begin position="98"/>
        <end position="116"/>
    </location>
</feature>
<accession>A0ABV3XZN0</accession>
<feature type="domain" description="Major facilitator superfamily (MFS) profile" evidence="7">
    <location>
        <begin position="7"/>
        <end position="382"/>
    </location>
</feature>
<proteinExistence type="predicted"/>
<dbReference type="Proteomes" id="UP001560019">
    <property type="component" value="Unassembled WGS sequence"/>
</dbReference>
<feature type="transmembrane region" description="Helical" evidence="6">
    <location>
        <begin position="73"/>
        <end position="92"/>
    </location>
</feature>
<feature type="transmembrane region" description="Helical" evidence="6">
    <location>
        <begin position="159"/>
        <end position="183"/>
    </location>
</feature>
<sequence>MAGRWQMLAVLTLARAAMGVQFQSVAAVGARLTGEAGLSHTMLGTLIGLYLLPGALLALPGGWLGQRFGDKRLVLIGLGLMTLGGAALGLSQETGPMLAGRAVSGAGAVLLNVLVTKMVADWFAEHEIVPAMGLLITSWPMGIALAMVVLPVLGAGLPVGAGALIAAALAGFALVLVAAIYRAPPQGAAATRPGRVRLTGDETVRAILAGLVWTFYNAGLIAVIAFAPDLLIARGTPPAEATAMVSLVGWLIIPSLALGGWISARVGRPDTTVLGCFALVGASILLLPAGAPALPLLALIGLVFGPPGPLIMTLPVQAVRPEARALGMGIYFTCYYLGMAAVPPLAGWLRDITGTPAAPLWIAVACLGIAALSLVAFRLRGR</sequence>
<organism evidence="8 9">
    <name type="scientific">Rhodovulum iodosum</name>
    <dbReference type="NCBI Taxonomy" id="68291"/>
    <lineage>
        <taxon>Bacteria</taxon>
        <taxon>Pseudomonadati</taxon>
        <taxon>Pseudomonadota</taxon>
        <taxon>Alphaproteobacteria</taxon>
        <taxon>Rhodobacterales</taxon>
        <taxon>Paracoccaceae</taxon>
        <taxon>Rhodovulum</taxon>
    </lineage>
</organism>
<dbReference type="EMBL" id="JBEHHI010000003">
    <property type="protein sequence ID" value="MEX5729822.1"/>
    <property type="molecule type" value="Genomic_DNA"/>
</dbReference>
<dbReference type="InterPro" id="IPR020846">
    <property type="entry name" value="MFS_dom"/>
</dbReference>
<dbReference type="PANTHER" id="PTHR43124">
    <property type="entry name" value="PURINE EFFLUX PUMP PBUE"/>
    <property type="match status" value="1"/>
</dbReference>
<dbReference type="PANTHER" id="PTHR43124:SF3">
    <property type="entry name" value="CHLORAMPHENICOL EFFLUX PUMP RV0191"/>
    <property type="match status" value="1"/>
</dbReference>
<keyword evidence="5 6" id="KW-0472">Membrane</keyword>
<dbReference type="InterPro" id="IPR011701">
    <property type="entry name" value="MFS"/>
</dbReference>
<dbReference type="RefSeq" id="WP_170168801.1">
    <property type="nucleotide sequence ID" value="NZ_JBEHHI010000003.1"/>
</dbReference>
<evidence type="ECO:0000256" key="1">
    <source>
        <dbReference type="ARBA" id="ARBA00004651"/>
    </source>
</evidence>
<feature type="transmembrane region" description="Helical" evidence="6">
    <location>
        <begin position="271"/>
        <end position="290"/>
    </location>
</feature>
<feature type="transmembrane region" description="Helical" evidence="6">
    <location>
        <begin position="358"/>
        <end position="377"/>
    </location>
</feature>
<keyword evidence="3 6" id="KW-0812">Transmembrane</keyword>
<evidence type="ECO:0000259" key="7">
    <source>
        <dbReference type="PROSITE" id="PS50850"/>
    </source>
</evidence>
<dbReference type="InterPro" id="IPR050189">
    <property type="entry name" value="MFS_Efflux_Transporters"/>
</dbReference>
<dbReference type="Pfam" id="PF07690">
    <property type="entry name" value="MFS_1"/>
    <property type="match status" value="1"/>
</dbReference>
<dbReference type="SUPFAM" id="SSF103473">
    <property type="entry name" value="MFS general substrate transporter"/>
    <property type="match status" value="1"/>
</dbReference>
<feature type="transmembrane region" description="Helical" evidence="6">
    <location>
        <begin position="328"/>
        <end position="346"/>
    </location>
</feature>
<evidence type="ECO:0000256" key="2">
    <source>
        <dbReference type="ARBA" id="ARBA00022475"/>
    </source>
</evidence>
<evidence type="ECO:0000256" key="4">
    <source>
        <dbReference type="ARBA" id="ARBA00022989"/>
    </source>
</evidence>
<evidence type="ECO:0000256" key="5">
    <source>
        <dbReference type="ARBA" id="ARBA00023136"/>
    </source>
</evidence>
<name>A0ABV3XZN0_9RHOB</name>
<feature type="transmembrane region" description="Helical" evidence="6">
    <location>
        <begin position="42"/>
        <end position="61"/>
    </location>
</feature>